<dbReference type="Proteomes" id="UP000691718">
    <property type="component" value="Unassembled WGS sequence"/>
</dbReference>
<dbReference type="PANTHER" id="PTHR47510">
    <property type="entry name" value="REVERSE TRANSCRIPTASE DOMAIN-CONTAINING PROTEIN"/>
    <property type="match status" value="1"/>
</dbReference>
<accession>A0A8S3Y4M4</accession>
<keyword evidence="2" id="KW-1185">Reference proteome</keyword>
<reference evidence="1" key="1">
    <citation type="submission" date="2021-04" db="EMBL/GenBank/DDBJ databases">
        <authorList>
            <person name="Tunstrom K."/>
        </authorList>
    </citation>
    <scope>NUCLEOTIDE SEQUENCE</scope>
</reference>
<evidence type="ECO:0000313" key="1">
    <source>
        <dbReference type="EMBL" id="CAG5046298.1"/>
    </source>
</evidence>
<name>A0A8S3Y4M4_PARAO</name>
<gene>
    <name evidence="1" type="ORF">PAPOLLO_LOCUS23542</name>
</gene>
<protein>
    <submittedName>
        <fullName evidence="1">(apollo) hypothetical protein</fullName>
    </submittedName>
</protein>
<dbReference type="AlphaFoldDB" id="A0A8S3Y4M4"/>
<dbReference type="PANTHER" id="PTHR47510:SF3">
    <property type="entry name" value="ENDO_EXONUCLEASE_PHOSPHATASE DOMAIN-CONTAINING PROTEIN"/>
    <property type="match status" value="1"/>
</dbReference>
<evidence type="ECO:0000313" key="2">
    <source>
        <dbReference type="Proteomes" id="UP000691718"/>
    </source>
</evidence>
<dbReference type="OrthoDB" id="418748at2759"/>
<proteinExistence type="predicted"/>
<sequence length="195" mass="22613">MDVLFKRHPKEKLTQIPELTKWWNQKGEKIPEFCERLADLKVDVTSDIDTIWEHLRLIPPIYPDEVKKALHKMSNKKAIGPDGIPVEAWKCLGLTYLFGIFEENNILSMLFSSKMPKAWRLSTIVPIYKGKGSKYECNIYRGIKLLSHTKTHQTNLSHTKRLSSCPSTTQIQTTVRFPSMDNWSNRVINTSIWVV</sequence>
<organism evidence="1 2">
    <name type="scientific">Parnassius apollo</name>
    <name type="common">Apollo butterfly</name>
    <name type="synonym">Papilio apollo</name>
    <dbReference type="NCBI Taxonomy" id="110799"/>
    <lineage>
        <taxon>Eukaryota</taxon>
        <taxon>Metazoa</taxon>
        <taxon>Ecdysozoa</taxon>
        <taxon>Arthropoda</taxon>
        <taxon>Hexapoda</taxon>
        <taxon>Insecta</taxon>
        <taxon>Pterygota</taxon>
        <taxon>Neoptera</taxon>
        <taxon>Endopterygota</taxon>
        <taxon>Lepidoptera</taxon>
        <taxon>Glossata</taxon>
        <taxon>Ditrysia</taxon>
        <taxon>Papilionoidea</taxon>
        <taxon>Papilionidae</taxon>
        <taxon>Parnassiinae</taxon>
        <taxon>Parnassini</taxon>
        <taxon>Parnassius</taxon>
        <taxon>Parnassius</taxon>
    </lineage>
</organism>
<dbReference type="EMBL" id="CAJQZP010001441">
    <property type="protein sequence ID" value="CAG5046298.1"/>
    <property type="molecule type" value="Genomic_DNA"/>
</dbReference>
<comment type="caution">
    <text evidence="1">The sequence shown here is derived from an EMBL/GenBank/DDBJ whole genome shotgun (WGS) entry which is preliminary data.</text>
</comment>